<evidence type="ECO:0000313" key="5">
    <source>
        <dbReference type="Proteomes" id="UP000696294"/>
    </source>
</evidence>
<evidence type="ECO:0000313" key="4">
    <source>
        <dbReference type="EMBL" id="NJP93732.1"/>
    </source>
</evidence>
<evidence type="ECO:0000259" key="3">
    <source>
        <dbReference type="Pfam" id="PF16874"/>
    </source>
</evidence>
<accession>A0ABX1BBG1</accession>
<proteinExistence type="predicted"/>
<name>A0ABX1BBG1_9ACTN</name>
<dbReference type="Gene3D" id="3.20.20.70">
    <property type="entry name" value="Aldolase class I"/>
    <property type="match status" value="1"/>
</dbReference>
<dbReference type="EMBL" id="JAATEP010000024">
    <property type="protein sequence ID" value="NJP93732.1"/>
    <property type="molecule type" value="Genomic_DNA"/>
</dbReference>
<protein>
    <submittedName>
        <fullName evidence="4">Alpha-galactosidase</fullName>
    </submittedName>
</protein>
<sequence length="175" mass="18860">MLDFARDDVRAWALGWLDALVTDSPNPATRRAMPLRYRFHVAMAGVLGVGGNPSEWTAGELETAAELIAQYKRVRRTVQQGAQYRLAGTPGQERSAVQYVSGDQVVVLAHNPLGNAKRGPRTLRLAGLDPDAGYELESDGSRRHGATLLGAGIRPAAWAPIGAGHRSERAVLKKV</sequence>
<dbReference type="Proteomes" id="UP000696294">
    <property type="component" value="Unassembled WGS sequence"/>
</dbReference>
<dbReference type="InterPro" id="IPR013785">
    <property type="entry name" value="Aldolase_TIM"/>
</dbReference>
<comment type="caution">
    <text evidence="4">The sequence shown here is derived from an EMBL/GenBank/DDBJ whole genome shotgun (WGS) entry which is preliminary data.</text>
</comment>
<keyword evidence="2" id="KW-0326">Glycosidase</keyword>
<dbReference type="InterPro" id="IPR017853">
    <property type="entry name" value="GH"/>
</dbReference>
<dbReference type="Pfam" id="PF16874">
    <property type="entry name" value="Glyco_hydro_36C"/>
    <property type="match status" value="1"/>
</dbReference>
<evidence type="ECO:0000256" key="2">
    <source>
        <dbReference type="ARBA" id="ARBA00023295"/>
    </source>
</evidence>
<dbReference type="RefSeq" id="WP_168014039.1">
    <property type="nucleotide sequence ID" value="NZ_JAATEP010000024.1"/>
</dbReference>
<dbReference type="InterPro" id="IPR013780">
    <property type="entry name" value="Glyco_hydro_b"/>
</dbReference>
<reference evidence="4 5" key="1">
    <citation type="submission" date="2020-03" db="EMBL/GenBank/DDBJ databases">
        <title>WGS of actinomycetes isolated from Thailand.</title>
        <authorList>
            <person name="Thawai C."/>
        </authorList>
    </citation>
    <scope>NUCLEOTIDE SEQUENCE [LARGE SCALE GENOMIC DNA]</scope>
    <source>
        <strain evidence="4 5">FMUSA5-5</strain>
    </source>
</reference>
<dbReference type="InterPro" id="IPR031705">
    <property type="entry name" value="Glyco_hydro_36_C"/>
</dbReference>
<gene>
    <name evidence="4" type="ORF">HCN51_30540</name>
</gene>
<feature type="domain" description="Glycosyl hydrolase family 36 C-terminal" evidence="3">
    <location>
        <begin position="95"/>
        <end position="155"/>
    </location>
</feature>
<dbReference type="SUPFAM" id="SSF51445">
    <property type="entry name" value="(Trans)glycosidases"/>
    <property type="match status" value="1"/>
</dbReference>
<keyword evidence="1" id="KW-0378">Hydrolase</keyword>
<dbReference type="Pfam" id="PF02065">
    <property type="entry name" value="Melibiase"/>
    <property type="match status" value="1"/>
</dbReference>
<organism evidence="4 5">
    <name type="scientific">Nonomuraea composti</name>
    <dbReference type="NCBI Taxonomy" id="2720023"/>
    <lineage>
        <taxon>Bacteria</taxon>
        <taxon>Bacillati</taxon>
        <taxon>Actinomycetota</taxon>
        <taxon>Actinomycetes</taxon>
        <taxon>Streptosporangiales</taxon>
        <taxon>Streptosporangiaceae</taxon>
        <taxon>Nonomuraea</taxon>
    </lineage>
</organism>
<dbReference type="Gene3D" id="2.60.40.1180">
    <property type="entry name" value="Golgi alpha-mannosidase II"/>
    <property type="match status" value="1"/>
</dbReference>
<keyword evidence="5" id="KW-1185">Reference proteome</keyword>
<evidence type="ECO:0000256" key="1">
    <source>
        <dbReference type="ARBA" id="ARBA00022801"/>
    </source>
</evidence>